<organism evidence="1 2">
    <name type="scientific">Deinococcus psychrotolerans</name>
    <dbReference type="NCBI Taxonomy" id="2489213"/>
    <lineage>
        <taxon>Bacteria</taxon>
        <taxon>Thermotogati</taxon>
        <taxon>Deinococcota</taxon>
        <taxon>Deinococci</taxon>
        <taxon>Deinococcales</taxon>
        <taxon>Deinococcaceae</taxon>
        <taxon>Deinococcus</taxon>
    </lineage>
</organism>
<accession>A0A3G8YPU5</accession>
<dbReference type="RefSeq" id="WP_124872590.1">
    <property type="nucleotide sequence ID" value="NZ_CP034183.1"/>
</dbReference>
<proteinExistence type="predicted"/>
<dbReference type="AlphaFoldDB" id="A0A3G8YPU5"/>
<reference evidence="1 2" key="1">
    <citation type="submission" date="2018-11" db="EMBL/GenBank/DDBJ databases">
        <title>Deinococcus shelandsis sp. nov., isolated from South Shetland Islands soil of Antarctica.</title>
        <authorList>
            <person name="Tian J."/>
        </authorList>
    </citation>
    <scope>NUCLEOTIDE SEQUENCE [LARGE SCALE GENOMIC DNA]</scope>
    <source>
        <strain evidence="1 2">S14-83T</strain>
    </source>
</reference>
<dbReference type="EMBL" id="CP034183">
    <property type="protein sequence ID" value="AZI43661.1"/>
    <property type="molecule type" value="Genomic_DNA"/>
</dbReference>
<sequence length="107" mass="12627">MSKILIFAERDLTADDYLYIQKFTGKSISTIKKSISDDNPMAEYILFMDDYKEIAEKIKLMNQKFGDKIGFFEVEDMEEDTNLQYVRQHRISSDTLFNILESAENYE</sequence>
<dbReference type="Proteomes" id="UP000276417">
    <property type="component" value="Chromosome 1"/>
</dbReference>
<protein>
    <submittedName>
        <fullName evidence="1">Uncharacterized protein</fullName>
    </submittedName>
</protein>
<evidence type="ECO:0000313" key="1">
    <source>
        <dbReference type="EMBL" id="AZI43661.1"/>
    </source>
</evidence>
<keyword evidence="2" id="KW-1185">Reference proteome</keyword>
<evidence type="ECO:0000313" key="2">
    <source>
        <dbReference type="Proteomes" id="UP000276417"/>
    </source>
</evidence>
<dbReference type="KEGG" id="dph:EHF33_13630"/>
<name>A0A3G8YPU5_9DEIO</name>
<gene>
    <name evidence="1" type="ORF">EHF33_13630</name>
</gene>